<reference evidence="1 2" key="1">
    <citation type="journal article" date="2020" name="G3 (Bethesda)">
        <title>Improved Reference Genome for Cyclotella cryptica CCMP332, a Model for Cell Wall Morphogenesis, Salinity Adaptation, and Lipid Production in Diatoms (Bacillariophyta).</title>
        <authorList>
            <person name="Roberts W.R."/>
            <person name="Downey K.M."/>
            <person name="Ruck E.C."/>
            <person name="Traller J.C."/>
            <person name="Alverson A.J."/>
        </authorList>
    </citation>
    <scope>NUCLEOTIDE SEQUENCE [LARGE SCALE GENOMIC DNA]</scope>
    <source>
        <strain evidence="1 2">CCMP332</strain>
    </source>
</reference>
<evidence type="ECO:0000313" key="1">
    <source>
        <dbReference type="EMBL" id="KAL3783650.1"/>
    </source>
</evidence>
<protein>
    <submittedName>
        <fullName evidence="1">Uncharacterized protein</fullName>
    </submittedName>
</protein>
<keyword evidence="2" id="KW-1185">Reference proteome</keyword>
<name>A0ABD3P5Z7_9STRA</name>
<proteinExistence type="predicted"/>
<dbReference type="EMBL" id="JABMIG020000254">
    <property type="protein sequence ID" value="KAL3783650.1"/>
    <property type="molecule type" value="Genomic_DNA"/>
</dbReference>
<dbReference type="AlphaFoldDB" id="A0ABD3P5Z7"/>
<gene>
    <name evidence="1" type="ORF">HJC23_004825</name>
</gene>
<sequence>MKRSPSPLDCQSIGQSLKRVKISTSPGELRLDRDIELLLSSKTWTSTENNSPNGGRINEISSHNARLVRDPVDPLRLRLTVLRSMERWMFLIQMPRMHPHVPPVVTRVSRDATQENMDGWMGGHRSLTAAQAMVASLVMQRAEPPVPERVVIRALPPSRAGDVSTSQCDDWDMEGCGDPYSEDNSPLLEIDAATAVYRCWSPVSSLGELIEFLVGIPEKRRQWWSISNRRGHLQSLRSSHFLAAHPTLASSQYNPNVTIKVTKYPLKAPQNLSSPMKYHKAQYPSSPCDVDADKMDLESAIEGSPFVTNRFDVGYERGSFFQRWGVR</sequence>
<accession>A0ABD3P5Z7</accession>
<dbReference type="Proteomes" id="UP001516023">
    <property type="component" value="Unassembled WGS sequence"/>
</dbReference>
<evidence type="ECO:0000313" key="2">
    <source>
        <dbReference type="Proteomes" id="UP001516023"/>
    </source>
</evidence>
<organism evidence="1 2">
    <name type="scientific">Cyclotella cryptica</name>
    <dbReference type="NCBI Taxonomy" id="29204"/>
    <lineage>
        <taxon>Eukaryota</taxon>
        <taxon>Sar</taxon>
        <taxon>Stramenopiles</taxon>
        <taxon>Ochrophyta</taxon>
        <taxon>Bacillariophyta</taxon>
        <taxon>Coscinodiscophyceae</taxon>
        <taxon>Thalassiosirophycidae</taxon>
        <taxon>Stephanodiscales</taxon>
        <taxon>Stephanodiscaceae</taxon>
        <taxon>Cyclotella</taxon>
    </lineage>
</organism>
<comment type="caution">
    <text evidence="1">The sequence shown here is derived from an EMBL/GenBank/DDBJ whole genome shotgun (WGS) entry which is preliminary data.</text>
</comment>